<keyword evidence="2" id="KW-1185">Reference proteome</keyword>
<dbReference type="Pfam" id="PF13855">
    <property type="entry name" value="LRR_8"/>
    <property type="match status" value="1"/>
</dbReference>
<dbReference type="SUPFAM" id="SSF52058">
    <property type="entry name" value="L domain-like"/>
    <property type="match status" value="1"/>
</dbReference>
<dbReference type="GeneID" id="115744912"/>
<dbReference type="InterPro" id="IPR001611">
    <property type="entry name" value="Leu-rich_rpt"/>
</dbReference>
<evidence type="ECO:0000313" key="2">
    <source>
        <dbReference type="Proteomes" id="UP000827889"/>
    </source>
</evidence>
<dbReference type="InterPro" id="IPR056789">
    <property type="entry name" value="LRR_R13L1-DRL21"/>
</dbReference>
<feature type="domain" description="R13L1/DRL21-like LRR repeat region" evidence="1">
    <location>
        <begin position="132"/>
        <end position="265"/>
    </location>
</feature>
<dbReference type="Pfam" id="PF25019">
    <property type="entry name" value="LRR_R13L1-DRL21"/>
    <property type="match status" value="1"/>
</dbReference>
<dbReference type="InterPro" id="IPR032675">
    <property type="entry name" value="LRR_dom_sf"/>
</dbReference>
<proteinExistence type="predicted"/>
<evidence type="ECO:0000313" key="3">
    <source>
        <dbReference type="RefSeq" id="XP_048136139.1"/>
    </source>
</evidence>
<gene>
    <name evidence="3" type="primary">LOC115744912</name>
</gene>
<name>A0ABM3HHP3_9MYRT</name>
<reference evidence="3" key="1">
    <citation type="submission" date="2025-08" db="UniProtKB">
        <authorList>
            <consortium name="RefSeq"/>
        </authorList>
    </citation>
    <scope>IDENTIFICATION</scope>
    <source>
        <tissue evidence="3">Leaf</tissue>
    </source>
</reference>
<protein>
    <submittedName>
        <fullName evidence="3">Disease resistance protein RGA2-like</fullName>
    </submittedName>
</protein>
<evidence type="ECO:0000259" key="1">
    <source>
        <dbReference type="Pfam" id="PF25019"/>
    </source>
</evidence>
<dbReference type="PANTHER" id="PTHR47186">
    <property type="entry name" value="LEUCINE-RICH REPEAT-CONTAINING PROTEIN 57"/>
    <property type="match status" value="1"/>
</dbReference>
<dbReference type="RefSeq" id="XP_048136139.1">
    <property type="nucleotide sequence ID" value="XM_048280182.1"/>
</dbReference>
<accession>A0ABM3HHP3</accession>
<organism evidence="2 3">
    <name type="scientific">Rhodamnia argentea</name>
    <dbReference type="NCBI Taxonomy" id="178133"/>
    <lineage>
        <taxon>Eukaryota</taxon>
        <taxon>Viridiplantae</taxon>
        <taxon>Streptophyta</taxon>
        <taxon>Embryophyta</taxon>
        <taxon>Tracheophyta</taxon>
        <taxon>Spermatophyta</taxon>
        <taxon>Magnoliopsida</taxon>
        <taxon>eudicotyledons</taxon>
        <taxon>Gunneridae</taxon>
        <taxon>Pentapetalae</taxon>
        <taxon>rosids</taxon>
        <taxon>malvids</taxon>
        <taxon>Myrtales</taxon>
        <taxon>Myrtaceae</taxon>
        <taxon>Myrtoideae</taxon>
        <taxon>Myrteae</taxon>
        <taxon>Australasian group</taxon>
        <taxon>Rhodamnia</taxon>
    </lineage>
</organism>
<dbReference type="Proteomes" id="UP000827889">
    <property type="component" value="Chromosome 6"/>
</dbReference>
<sequence length="456" mass="51408">MSEADLCQLIQRFKRLRILDLHAMTVKKVPRSIGKLKHLTYLNLSHNTTLKRLPNSITRLQNLQTLNLSGCNSLEELPKGIRKLVSLRNLDLDGCKQLSCVPRGLGQLSSLHRLTRFILPKDKALRKNYCGLGELNGLNNIRGSLCIENLGSVTDAIAESTAANLIEKWYLKSLALEWGNFDVDDAIIKDRDETLLDGLQPHSNLQKLSIDGYKGERFPRWMLNNSLVSSLPNLVELRLRGCTRWRRLPQLGQLPCLRTLEIYGMSELECIESDHSFTSTTTSFPSLLKLDIDGCEKLEAMPRTPHLEEFSPSEANPGVDKSIVGLNKLKILEIYDMELLECLPEECLKSLTSLEGLSIKDCPRLTSVSSLGMRHLSSLVHLDIWDCEELDLSKEESDNIIILDGGLLHGLRSVYLGGLPKLESLPQWLLQASNLERLQIWDCDKLKELPEQIGDL</sequence>
<dbReference type="Gene3D" id="3.80.10.10">
    <property type="entry name" value="Ribonuclease Inhibitor"/>
    <property type="match status" value="3"/>
</dbReference>
<dbReference type="PANTHER" id="PTHR47186:SF45">
    <property type="entry name" value="DISEASE RESISTANCE RPP13-LIKE PROTEIN 1"/>
    <property type="match status" value="1"/>
</dbReference>